<gene>
    <name evidence="5" type="ORF">OSSY52_01060</name>
</gene>
<dbReference type="InterPro" id="IPR011711">
    <property type="entry name" value="GntR_C"/>
</dbReference>
<dbReference type="PANTHER" id="PTHR43537:SF24">
    <property type="entry name" value="GLUCONATE OPERON TRANSCRIPTIONAL REPRESSOR"/>
    <property type="match status" value="1"/>
</dbReference>
<dbReference type="InterPro" id="IPR036390">
    <property type="entry name" value="WH_DNA-bd_sf"/>
</dbReference>
<dbReference type="InterPro" id="IPR008920">
    <property type="entry name" value="TF_FadR/GntR_C"/>
</dbReference>
<dbReference type="PRINTS" id="PR00035">
    <property type="entry name" value="HTHGNTR"/>
</dbReference>
<reference evidence="5 6" key="1">
    <citation type="submission" date="2018-06" db="EMBL/GenBank/DDBJ databases">
        <title>Genome sequencing of Oceanotoga sp. sy52.</title>
        <authorList>
            <person name="Mori K."/>
        </authorList>
    </citation>
    <scope>NUCLEOTIDE SEQUENCE [LARGE SCALE GENOMIC DNA]</scope>
    <source>
        <strain evidence="6">sy52</strain>
    </source>
</reference>
<dbReference type="Pfam" id="PF07729">
    <property type="entry name" value="FCD"/>
    <property type="match status" value="1"/>
</dbReference>
<dbReference type="SUPFAM" id="SSF46785">
    <property type="entry name" value="Winged helix' DNA-binding domain"/>
    <property type="match status" value="1"/>
</dbReference>
<dbReference type="SMART" id="SM00895">
    <property type="entry name" value="FCD"/>
    <property type="match status" value="1"/>
</dbReference>
<dbReference type="GO" id="GO:0003677">
    <property type="term" value="F:DNA binding"/>
    <property type="evidence" value="ECO:0007669"/>
    <property type="project" value="UniProtKB-KW"/>
</dbReference>
<dbReference type="KEGG" id="ocy:OSSY52_01060"/>
<dbReference type="Gene3D" id="1.10.10.10">
    <property type="entry name" value="Winged helix-like DNA-binding domain superfamily/Winged helix DNA-binding domain"/>
    <property type="match status" value="1"/>
</dbReference>
<dbReference type="AlphaFoldDB" id="A0A7G1G281"/>
<dbReference type="InterPro" id="IPR000524">
    <property type="entry name" value="Tscrpt_reg_HTH_GntR"/>
</dbReference>
<feature type="domain" description="HTH gntR-type" evidence="4">
    <location>
        <begin position="1"/>
        <end position="68"/>
    </location>
</feature>
<dbReference type="PANTHER" id="PTHR43537">
    <property type="entry name" value="TRANSCRIPTIONAL REGULATOR, GNTR FAMILY"/>
    <property type="match status" value="1"/>
</dbReference>
<keyword evidence="1" id="KW-0805">Transcription regulation</keyword>
<keyword evidence="6" id="KW-1185">Reference proteome</keyword>
<dbReference type="InterPro" id="IPR036388">
    <property type="entry name" value="WH-like_DNA-bd_sf"/>
</dbReference>
<dbReference type="Gene3D" id="1.20.120.530">
    <property type="entry name" value="GntR ligand-binding domain-like"/>
    <property type="match status" value="1"/>
</dbReference>
<keyword evidence="3" id="KW-0804">Transcription</keyword>
<dbReference type="SMART" id="SM00345">
    <property type="entry name" value="HTH_GNTR"/>
    <property type="match status" value="1"/>
</dbReference>
<evidence type="ECO:0000256" key="2">
    <source>
        <dbReference type="ARBA" id="ARBA00023125"/>
    </source>
</evidence>
<evidence type="ECO:0000256" key="3">
    <source>
        <dbReference type="ARBA" id="ARBA00023163"/>
    </source>
</evidence>
<organism evidence="5 6">
    <name type="scientific">Tepiditoga spiralis</name>
    <dbReference type="NCBI Taxonomy" id="2108365"/>
    <lineage>
        <taxon>Bacteria</taxon>
        <taxon>Thermotogati</taxon>
        <taxon>Thermotogota</taxon>
        <taxon>Thermotogae</taxon>
        <taxon>Petrotogales</taxon>
        <taxon>Petrotogaceae</taxon>
        <taxon>Tepiditoga</taxon>
    </lineage>
</organism>
<evidence type="ECO:0000313" key="6">
    <source>
        <dbReference type="Proteomes" id="UP000516361"/>
    </source>
</evidence>
<name>A0A7G1G281_9BACT</name>
<dbReference type="SUPFAM" id="SSF48008">
    <property type="entry name" value="GntR ligand-binding domain-like"/>
    <property type="match status" value="1"/>
</dbReference>
<dbReference type="CDD" id="cd07377">
    <property type="entry name" value="WHTH_GntR"/>
    <property type="match status" value="1"/>
</dbReference>
<dbReference type="FunCoup" id="A0A7G1G281">
    <property type="interactions" value="55"/>
</dbReference>
<proteinExistence type="predicted"/>
<dbReference type="EMBL" id="AP018712">
    <property type="protein sequence ID" value="BBE29965.1"/>
    <property type="molecule type" value="Genomic_DNA"/>
</dbReference>
<keyword evidence="2" id="KW-0238">DNA-binding</keyword>
<sequence>MKKNDSIYKELERRIIELTMKPGEIINEKELAQEFDVSRTPVREALLKLAEKELVEIIPRKGTYVSQIDIKKIKNTYEIKMYLEALAASLAAERATDEEVEEMLKVIEELKKLNPKKDYKKYIELDQLFHKLTRDASRNSMLIEYLENLNIITERFLQYIQYVVSDSTWYIESVILIAQAIKDRDSKKASKEAEEHVVYFLKELSQRFFM</sequence>
<evidence type="ECO:0000256" key="1">
    <source>
        <dbReference type="ARBA" id="ARBA00023015"/>
    </source>
</evidence>
<dbReference type="InParanoid" id="A0A7G1G281"/>
<evidence type="ECO:0000259" key="4">
    <source>
        <dbReference type="PROSITE" id="PS50949"/>
    </source>
</evidence>
<dbReference type="Proteomes" id="UP000516361">
    <property type="component" value="Chromosome"/>
</dbReference>
<dbReference type="PROSITE" id="PS50949">
    <property type="entry name" value="HTH_GNTR"/>
    <property type="match status" value="1"/>
</dbReference>
<protein>
    <submittedName>
        <fullName evidence="5">GntR family transcriptional regulator</fullName>
    </submittedName>
</protein>
<dbReference type="RefSeq" id="WP_190615107.1">
    <property type="nucleotide sequence ID" value="NZ_AP018712.1"/>
</dbReference>
<evidence type="ECO:0000313" key="5">
    <source>
        <dbReference type="EMBL" id="BBE29965.1"/>
    </source>
</evidence>
<dbReference type="Pfam" id="PF00392">
    <property type="entry name" value="GntR"/>
    <property type="match status" value="1"/>
</dbReference>
<dbReference type="GO" id="GO:0003700">
    <property type="term" value="F:DNA-binding transcription factor activity"/>
    <property type="evidence" value="ECO:0007669"/>
    <property type="project" value="InterPro"/>
</dbReference>
<accession>A0A7G1G281</accession>